<evidence type="ECO:0000313" key="3">
    <source>
        <dbReference type="Proteomes" id="UP000595231"/>
    </source>
</evidence>
<organism evidence="2 3">
    <name type="scientific">Achromobacter deleyi</name>
    <dbReference type="NCBI Taxonomy" id="1353891"/>
    <lineage>
        <taxon>Bacteria</taxon>
        <taxon>Pseudomonadati</taxon>
        <taxon>Pseudomonadota</taxon>
        <taxon>Betaproteobacteria</taxon>
        <taxon>Burkholderiales</taxon>
        <taxon>Alcaligenaceae</taxon>
        <taxon>Achromobacter</taxon>
    </lineage>
</organism>
<dbReference type="RefSeq" id="WP_198483441.1">
    <property type="nucleotide sequence ID" value="NZ_CP065997.1"/>
</dbReference>
<reference evidence="2 3" key="1">
    <citation type="submission" date="2020-12" db="EMBL/GenBank/DDBJ databases">
        <title>FDA dAtabase for Regulatory Grade micrObial Sequences (FDA-ARGOS): Supporting development and validation of Infectious Disease Dx tests.</title>
        <authorList>
            <person name="Sproer C."/>
            <person name="Gronow S."/>
            <person name="Severitt S."/>
            <person name="Schroder I."/>
            <person name="Tallon L."/>
            <person name="Sadzewicz L."/>
            <person name="Zhao X."/>
            <person name="Boylan J."/>
            <person name="Ott S."/>
            <person name="Bowen H."/>
            <person name="Vavikolanu K."/>
            <person name="Mehta A."/>
            <person name="Aluvathingal J."/>
            <person name="Nadendla S."/>
            <person name="Lowell S."/>
            <person name="Myers T."/>
            <person name="Yan Y."/>
            <person name="Sichtig H."/>
        </authorList>
    </citation>
    <scope>NUCLEOTIDE SEQUENCE [LARGE SCALE GENOMIC DNA]</scope>
    <source>
        <strain evidence="2 3">FDAARGOS_1050</strain>
    </source>
</reference>
<keyword evidence="1" id="KW-0812">Transmembrane</keyword>
<dbReference type="EMBL" id="CP065997">
    <property type="protein sequence ID" value="QQB32977.1"/>
    <property type="molecule type" value="Genomic_DNA"/>
</dbReference>
<evidence type="ECO:0000313" key="2">
    <source>
        <dbReference type="EMBL" id="QQB32977.1"/>
    </source>
</evidence>
<dbReference type="AlphaFoldDB" id="A0A7T4E182"/>
<accession>A0A7T4E182</accession>
<name>A0A7T4E182_9BURK</name>
<keyword evidence="1" id="KW-1133">Transmembrane helix</keyword>
<proteinExistence type="predicted"/>
<gene>
    <name evidence="2" type="ORF">I6I07_20270</name>
</gene>
<keyword evidence="1" id="KW-0472">Membrane</keyword>
<dbReference type="Proteomes" id="UP000595231">
    <property type="component" value="Chromosome"/>
</dbReference>
<feature type="transmembrane region" description="Helical" evidence="1">
    <location>
        <begin position="67"/>
        <end position="86"/>
    </location>
</feature>
<evidence type="ECO:0000256" key="1">
    <source>
        <dbReference type="SAM" id="Phobius"/>
    </source>
</evidence>
<sequence length="126" mass="13992">MAIALTYFADHLSDDALAALLRRREDFYIENIDAMALLTARMQALLAEDGLHSAVRLAPLNASPDRLITHVFVEAAFLLVSLWLLLQWLARCLSRRPRADVILRVTSNASLHVVFRPSARSAAATP</sequence>
<protein>
    <submittedName>
        <fullName evidence="2">Uncharacterized protein</fullName>
    </submittedName>
</protein>